<dbReference type="Proteomes" id="UP000007013">
    <property type="component" value="Chromosome"/>
</dbReference>
<protein>
    <submittedName>
        <fullName evidence="2">Amidase</fullName>
    </submittedName>
</protein>
<feature type="domain" description="Amidase" evidence="1">
    <location>
        <begin position="60"/>
        <end position="238"/>
    </location>
</feature>
<sequence length="422" mass="44635">MAHETRIAVTFNDWQQLAPVAAARELHRRVRKSLPRAQQRAAIASLRPEVQLAEVFSRADRAAPLGGVPFFLKDLFDVVGQPTAAGSSFLPEVRPMPAHDSAIVEKMRQNGAVLAGKTQLHEFAYGITGENPHRGDCEHPHFPGRTSGGSSSGSAALVAAEITPLAIGTDTGGSIRVPAAFCGLYGFRQTPRDPLIADAVPLAPSFDTAGWFTKHSSDMAATLSALVGSTPVTTTPRGCYLEFGQLDAEVAAACVAASARFAPVADPSTAAALRQAFAPALEAYHRIVAAEAWSFHAGWFDPYRSRYDPAVVQRLERGRTLPAAELVQARADVASVQAAWAEYFQRFDFLVLPATPCAALTKADCTAANRARLLTLTTPASVGGLPVLTIPVPLPSGLTTGLQVIAPDPKSPVFSWALGQAA</sequence>
<dbReference type="EMBL" id="CP001032">
    <property type="protein sequence ID" value="ACB76858.1"/>
    <property type="molecule type" value="Genomic_DNA"/>
</dbReference>
<proteinExistence type="predicted"/>
<evidence type="ECO:0000313" key="3">
    <source>
        <dbReference type="Proteomes" id="UP000007013"/>
    </source>
</evidence>
<dbReference type="InterPro" id="IPR023631">
    <property type="entry name" value="Amidase_dom"/>
</dbReference>
<dbReference type="Gene3D" id="3.90.1300.10">
    <property type="entry name" value="Amidase signature (AS) domain"/>
    <property type="match status" value="1"/>
</dbReference>
<dbReference type="eggNOG" id="COG0154">
    <property type="taxonomic scope" value="Bacteria"/>
</dbReference>
<dbReference type="InterPro" id="IPR000120">
    <property type="entry name" value="Amidase"/>
</dbReference>
<organism evidence="2 3">
    <name type="scientific">Opitutus terrae (strain DSM 11246 / JCM 15787 / PB90-1)</name>
    <dbReference type="NCBI Taxonomy" id="452637"/>
    <lineage>
        <taxon>Bacteria</taxon>
        <taxon>Pseudomonadati</taxon>
        <taxon>Verrucomicrobiota</taxon>
        <taxon>Opitutia</taxon>
        <taxon>Opitutales</taxon>
        <taxon>Opitutaceae</taxon>
        <taxon>Opitutus</taxon>
    </lineage>
</organism>
<dbReference type="PROSITE" id="PS00571">
    <property type="entry name" value="AMIDASES"/>
    <property type="match status" value="1"/>
</dbReference>
<accession>B1ZWA6</accession>
<reference evidence="2 3" key="1">
    <citation type="journal article" date="2011" name="J. Bacteriol.">
        <title>Genome sequence of the verrucomicrobium Opitutus terrae PB90-1, an abundant inhabitant of rice paddy soil ecosystems.</title>
        <authorList>
            <person name="van Passel M.W."/>
            <person name="Kant R."/>
            <person name="Palva A."/>
            <person name="Copeland A."/>
            <person name="Lucas S."/>
            <person name="Lapidus A."/>
            <person name="Glavina del Rio T."/>
            <person name="Pitluck S."/>
            <person name="Goltsman E."/>
            <person name="Clum A."/>
            <person name="Sun H."/>
            <person name="Schmutz J."/>
            <person name="Larimer F.W."/>
            <person name="Land M.L."/>
            <person name="Hauser L."/>
            <person name="Kyrpides N."/>
            <person name="Mikhailova N."/>
            <person name="Richardson P.P."/>
            <person name="Janssen P.H."/>
            <person name="de Vos W.M."/>
            <person name="Smidt H."/>
        </authorList>
    </citation>
    <scope>NUCLEOTIDE SEQUENCE [LARGE SCALE GENOMIC DNA]</scope>
    <source>
        <strain evidence="3">DSM 11246 / JCM 15787 / PB90-1</strain>
    </source>
</reference>
<keyword evidence="3" id="KW-1185">Reference proteome</keyword>
<gene>
    <name evidence="2" type="ordered locus">Oter_3581</name>
</gene>
<dbReference type="HOGENOM" id="CLU_009600_0_3_0"/>
<dbReference type="Pfam" id="PF01425">
    <property type="entry name" value="Amidase"/>
    <property type="match status" value="2"/>
</dbReference>
<dbReference type="RefSeq" id="WP_012376387.1">
    <property type="nucleotide sequence ID" value="NC_010571.1"/>
</dbReference>
<dbReference type="SUPFAM" id="SSF75304">
    <property type="entry name" value="Amidase signature (AS) enzymes"/>
    <property type="match status" value="1"/>
</dbReference>
<dbReference type="AlphaFoldDB" id="B1ZWA6"/>
<dbReference type="InterPro" id="IPR020556">
    <property type="entry name" value="Amidase_CS"/>
</dbReference>
<name>B1ZWA6_OPITP</name>
<feature type="domain" description="Amidase" evidence="1">
    <location>
        <begin position="289"/>
        <end position="407"/>
    </location>
</feature>
<evidence type="ECO:0000259" key="1">
    <source>
        <dbReference type="Pfam" id="PF01425"/>
    </source>
</evidence>
<dbReference type="PANTHER" id="PTHR11895">
    <property type="entry name" value="TRANSAMIDASE"/>
    <property type="match status" value="1"/>
</dbReference>
<dbReference type="STRING" id="452637.Oter_3581"/>
<dbReference type="PANTHER" id="PTHR11895:SF172">
    <property type="entry name" value="GLUTAMYL-TRNA(GLN) AMIDOTRANSFERASE"/>
    <property type="match status" value="1"/>
</dbReference>
<dbReference type="InterPro" id="IPR036928">
    <property type="entry name" value="AS_sf"/>
</dbReference>
<dbReference type="KEGG" id="ote:Oter_3581"/>
<evidence type="ECO:0000313" key="2">
    <source>
        <dbReference type="EMBL" id="ACB76858.1"/>
    </source>
</evidence>
<dbReference type="OrthoDB" id="9811471at2"/>
<dbReference type="GO" id="GO:0003824">
    <property type="term" value="F:catalytic activity"/>
    <property type="evidence" value="ECO:0007669"/>
    <property type="project" value="InterPro"/>
</dbReference>